<dbReference type="AlphaFoldDB" id="A0A1R1X269"/>
<organism evidence="2 4">
    <name type="scientific">Smittium culicis</name>
    <dbReference type="NCBI Taxonomy" id="133412"/>
    <lineage>
        <taxon>Eukaryota</taxon>
        <taxon>Fungi</taxon>
        <taxon>Fungi incertae sedis</taxon>
        <taxon>Zoopagomycota</taxon>
        <taxon>Kickxellomycotina</taxon>
        <taxon>Harpellomycetes</taxon>
        <taxon>Harpellales</taxon>
        <taxon>Legeriomycetaceae</taxon>
        <taxon>Smittium</taxon>
    </lineage>
</organism>
<accession>A0A1R1X269</accession>
<keyword evidence="4" id="KW-1185">Reference proteome</keyword>
<reference evidence="2 4" key="1">
    <citation type="submission" date="2017-01" db="EMBL/GenBank/DDBJ databases">
        <authorList>
            <person name="Mah S.A."/>
            <person name="Swanson W.J."/>
            <person name="Moy G.W."/>
            <person name="Vacquier V.D."/>
        </authorList>
    </citation>
    <scope>NUCLEOTIDE SEQUENCE [LARGE SCALE GENOMIC DNA]</scope>
    <source>
        <strain evidence="2 4">GSMNP</strain>
    </source>
</reference>
<comment type="caution">
    <text evidence="2">The sequence shown here is derived from an EMBL/GenBank/DDBJ whole genome shotgun (WGS) entry which is preliminary data.</text>
</comment>
<dbReference type="EMBL" id="LSSN01005705">
    <property type="protein sequence ID" value="OMJ08728.1"/>
    <property type="molecule type" value="Genomic_DNA"/>
</dbReference>
<feature type="signal peptide" evidence="1">
    <location>
        <begin position="1"/>
        <end position="28"/>
    </location>
</feature>
<evidence type="ECO:0000313" key="4">
    <source>
        <dbReference type="Proteomes" id="UP000187283"/>
    </source>
</evidence>
<feature type="chain" id="PRO_5015068988" description="Hexosyltransferase" evidence="1">
    <location>
        <begin position="29"/>
        <end position="307"/>
    </location>
</feature>
<evidence type="ECO:0000256" key="1">
    <source>
        <dbReference type="SAM" id="SignalP"/>
    </source>
</evidence>
<sequence length="307" mass="36240">MRGIFTNKLLYSLIVVCTFVALVRSTLSEDESIINLLDSEKDLYSFSHELREFYSDTENNGYKPESLTIDDIFPIRTYKHEGFNGTFIKPPEKKRNSLLELKDDYLTMVPMNKNEDIEWVKNMYSDMNMVTICDSEDKRKGCDVTLKKSYPYEELPKKTLEMFKMLCRNQHDYKVYAKIDFDTFISKEYIYKVFKYMIDNYNKRIYFGDPMNKNDQSNGVAMNGKFYAFTSTVLADFCSCNVPVPPKGLEDMWFGYALSKCYQNKNIDVSSQLLYYKSKEDLIHHKEYKKKSVDFQVGRKVLLKQKK</sequence>
<gene>
    <name evidence="2" type="ORF">AYI70_g11354</name>
    <name evidence="3" type="ORF">AYI70_g4099</name>
</gene>
<protein>
    <recommendedName>
        <fullName evidence="5">Hexosyltransferase</fullName>
    </recommendedName>
</protein>
<dbReference type="Proteomes" id="UP000187283">
    <property type="component" value="Unassembled WGS sequence"/>
</dbReference>
<name>A0A1R1X269_9FUNG</name>
<evidence type="ECO:0008006" key="5">
    <source>
        <dbReference type="Google" id="ProtNLM"/>
    </source>
</evidence>
<keyword evidence="1" id="KW-0732">Signal</keyword>
<proteinExistence type="predicted"/>
<evidence type="ECO:0000313" key="3">
    <source>
        <dbReference type="EMBL" id="OMJ20465.1"/>
    </source>
</evidence>
<dbReference type="EMBL" id="LSSN01001238">
    <property type="protein sequence ID" value="OMJ20465.1"/>
    <property type="molecule type" value="Genomic_DNA"/>
</dbReference>
<dbReference type="OrthoDB" id="5512589at2759"/>
<evidence type="ECO:0000313" key="2">
    <source>
        <dbReference type="EMBL" id="OMJ08728.1"/>
    </source>
</evidence>